<dbReference type="EnsemblMetazoa" id="G8341.5">
    <property type="protein sequence ID" value="G8341.5:cds"/>
    <property type="gene ID" value="G8341"/>
</dbReference>
<dbReference type="EnsemblMetazoa" id="G8341.2">
    <property type="protein sequence ID" value="G8341.2:cds"/>
    <property type="gene ID" value="G8341"/>
</dbReference>
<reference evidence="2" key="1">
    <citation type="submission" date="2022-08" db="UniProtKB">
        <authorList>
            <consortium name="EnsemblMetazoa"/>
        </authorList>
    </citation>
    <scope>IDENTIFICATION</scope>
    <source>
        <strain evidence="2">05x7-T-G4-1.051#20</strain>
    </source>
</reference>
<protein>
    <submittedName>
        <fullName evidence="2">Uncharacterized protein</fullName>
    </submittedName>
</protein>
<feature type="region of interest" description="Disordered" evidence="1">
    <location>
        <begin position="1"/>
        <end position="148"/>
    </location>
</feature>
<name>A0A8W8NXJ9_MAGGI</name>
<evidence type="ECO:0000313" key="2">
    <source>
        <dbReference type="EnsemblMetazoa" id="G8341.5:cds"/>
    </source>
</evidence>
<dbReference type="EnsemblMetazoa" id="G8341.1">
    <property type="protein sequence ID" value="G8341.1:cds"/>
    <property type="gene ID" value="G8341"/>
</dbReference>
<accession>A0A8W8NXJ9</accession>
<dbReference type="Proteomes" id="UP000005408">
    <property type="component" value="Unassembled WGS sequence"/>
</dbReference>
<keyword evidence="3" id="KW-1185">Reference proteome</keyword>
<evidence type="ECO:0000256" key="1">
    <source>
        <dbReference type="SAM" id="MobiDB-lite"/>
    </source>
</evidence>
<proteinExistence type="predicted"/>
<evidence type="ECO:0000313" key="3">
    <source>
        <dbReference type="Proteomes" id="UP000005408"/>
    </source>
</evidence>
<dbReference type="OrthoDB" id="6133810at2759"/>
<dbReference type="EnsemblMetazoa" id="G8341.3">
    <property type="protein sequence ID" value="G8341.3:cds"/>
    <property type="gene ID" value="G8341"/>
</dbReference>
<feature type="compositionally biased region" description="Basic and acidic residues" evidence="1">
    <location>
        <begin position="1"/>
        <end position="16"/>
    </location>
</feature>
<sequence length="367" mass="42082">MEQEDGTKCVDFERLSSRKRRGSDDEVDEPNRKHKKLRRSSPNADGSGKEKKPDTNETELSSEIREEESSCEVTSLKEESNEVEIYIRLSTGSNDEPEGKHKKMVSSSPNSQNENKKDANEIEAVSQVTEEESTFDLTSVTEESNDAEVPNQISTFEKEIGVSANFKSTSLHDDNENEYLSNNEEEADIVLYERSTEYNFERTESESGASTSSENDEMLRNEYVYRLLRFNEPHNEGLRPKLISSRITLEEHVKNGSKGTCSGFISCCETMNGLNRLIGLTNESSRVREVVRINITKLKDFEDVEIIKLTDENVRKKHIERYSKPWEYAEKFEEVVLAPRSHVPADCVERIGYVQHRTFTKDEHITL</sequence>
<dbReference type="EnsemblMetazoa" id="G8341.4">
    <property type="protein sequence ID" value="G8341.4:cds"/>
    <property type="gene ID" value="G8341"/>
</dbReference>
<dbReference type="AlphaFoldDB" id="A0A8W8NXJ9"/>
<organism evidence="2 3">
    <name type="scientific">Magallana gigas</name>
    <name type="common">Pacific oyster</name>
    <name type="synonym">Crassostrea gigas</name>
    <dbReference type="NCBI Taxonomy" id="29159"/>
    <lineage>
        <taxon>Eukaryota</taxon>
        <taxon>Metazoa</taxon>
        <taxon>Spiralia</taxon>
        <taxon>Lophotrochozoa</taxon>
        <taxon>Mollusca</taxon>
        <taxon>Bivalvia</taxon>
        <taxon>Autobranchia</taxon>
        <taxon>Pteriomorphia</taxon>
        <taxon>Ostreida</taxon>
        <taxon>Ostreoidea</taxon>
        <taxon>Ostreidae</taxon>
        <taxon>Magallana</taxon>
    </lineage>
</organism>